<evidence type="ECO:0008006" key="3">
    <source>
        <dbReference type="Google" id="ProtNLM"/>
    </source>
</evidence>
<protein>
    <recommendedName>
        <fullName evidence="3">Cytochrome c domain-containing protein</fullName>
    </recommendedName>
</protein>
<evidence type="ECO:0000313" key="1">
    <source>
        <dbReference type="EMBL" id="MBL0685224.1"/>
    </source>
</evidence>
<sequence length="476" mass="53450">MKLISSRIISGLTFIIVLSCNSVTNEKKQSIVQSSDKYVSTGGKRNGKLLCPNTVNDVIVTLNSLDSQAKPGDPEMTIKGILEFIQKNKINTIPELLNQLPAHYQNNFSLVEHTKGEGQSNLRFPRIVLFGPDGRFLMNISTKPDDPKHDLLDCAELNEETGVWEFSQFDFTEEEPKLHRSPESCIRCHGDKPRPVWGTNMDWPGVFGDNEAAGPNGEALSYKHVLRMREIIDGKTYSDRFDFLKWSDQKLSSGGIRRIADHAFGAELLISNMAMGTATARGVFKRMKNENPKKYKQTREALLLLGYEYMINGILSDNEKTSLEKVIEDHGGSGKTVDDLFLVLGIDTKEAFSLSTLAKEEPPKTNWSLGAGDLYEQVLLQILHDLAIDDHALNELLISVPNTPGIFGCKDLGKNIKEVIDFKMLHMHQLLGRSRYEVNKVYYSQDSENIKAKVFVPAYEKIVPYLKKKIGISNVL</sequence>
<accession>A0A937D778</accession>
<dbReference type="RefSeq" id="WP_201923093.1">
    <property type="nucleotide sequence ID" value="NZ_BAABAX010000020.1"/>
</dbReference>
<evidence type="ECO:0000313" key="2">
    <source>
        <dbReference type="Proteomes" id="UP000651057"/>
    </source>
</evidence>
<dbReference type="Proteomes" id="UP000651057">
    <property type="component" value="Unassembled WGS sequence"/>
</dbReference>
<proteinExistence type="predicted"/>
<organism evidence="1 2">
    <name type="scientific">Aquimarina mytili</name>
    <dbReference type="NCBI Taxonomy" id="874423"/>
    <lineage>
        <taxon>Bacteria</taxon>
        <taxon>Pseudomonadati</taxon>
        <taxon>Bacteroidota</taxon>
        <taxon>Flavobacteriia</taxon>
        <taxon>Flavobacteriales</taxon>
        <taxon>Flavobacteriaceae</taxon>
        <taxon>Aquimarina</taxon>
    </lineage>
</organism>
<keyword evidence="2" id="KW-1185">Reference proteome</keyword>
<reference evidence="1" key="1">
    <citation type="submission" date="2021-01" db="EMBL/GenBank/DDBJ databases">
        <authorList>
            <person name="Zhong Y.L."/>
        </authorList>
    </citation>
    <scope>NUCLEOTIDE SEQUENCE</scope>
    <source>
        <strain evidence="1">KCTC 23302</strain>
    </source>
</reference>
<comment type="caution">
    <text evidence="1">The sequence shown here is derived from an EMBL/GenBank/DDBJ whole genome shotgun (WGS) entry which is preliminary data.</text>
</comment>
<dbReference type="PROSITE" id="PS51257">
    <property type="entry name" value="PROKAR_LIPOPROTEIN"/>
    <property type="match status" value="1"/>
</dbReference>
<name>A0A937D778_9FLAO</name>
<dbReference type="EMBL" id="JAERQJ010000007">
    <property type="protein sequence ID" value="MBL0685224.1"/>
    <property type="molecule type" value="Genomic_DNA"/>
</dbReference>
<dbReference type="AlphaFoldDB" id="A0A937D778"/>
<gene>
    <name evidence="1" type="ORF">JJQ60_16950</name>
</gene>